<dbReference type="KEGG" id="palw:PSAL_021010"/>
<name>A0A418SLB6_9RHOB</name>
<accession>A0A418SLB6</accession>
<dbReference type="SMART" id="SM00895">
    <property type="entry name" value="FCD"/>
    <property type="match status" value="1"/>
</dbReference>
<dbReference type="InterPro" id="IPR011711">
    <property type="entry name" value="GntR_C"/>
</dbReference>
<dbReference type="PANTHER" id="PTHR43537:SF53">
    <property type="entry name" value="HTH-TYPE TRANSCRIPTIONAL REPRESSOR NANR"/>
    <property type="match status" value="1"/>
</dbReference>
<keyword evidence="1" id="KW-0805">Transcription regulation</keyword>
<evidence type="ECO:0000313" key="5">
    <source>
        <dbReference type="Proteomes" id="UP000283786"/>
    </source>
</evidence>
<dbReference type="SUPFAM" id="SSF46785">
    <property type="entry name" value="Winged helix' DNA-binding domain"/>
    <property type="match status" value="1"/>
</dbReference>
<dbReference type="SUPFAM" id="SSF48008">
    <property type="entry name" value="GntR ligand-binding domain-like"/>
    <property type="match status" value="1"/>
</dbReference>
<dbReference type="CDD" id="cd07377">
    <property type="entry name" value="WHTH_GntR"/>
    <property type="match status" value="1"/>
</dbReference>
<dbReference type="GO" id="GO:0003677">
    <property type="term" value="F:DNA binding"/>
    <property type="evidence" value="ECO:0007669"/>
    <property type="project" value="UniProtKB-KW"/>
</dbReference>
<dbReference type="InterPro" id="IPR008920">
    <property type="entry name" value="TF_FadR/GntR_C"/>
</dbReference>
<dbReference type="AlphaFoldDB" id="A0A418SLB6"/>
<dbReference type="SMART" id="SM00345">
    <property type="entry name" value="HTH_GNTR"/>
    <property type="match status" value="1"/>
</dbReference>
<evidence type="ECO:0000256" key="2">
    <source>
        <dbReference type="ARBA" id="ARBA00023125"/>
    </source>
</evidence>
<reference evidence="4 5" key="1">
    <citation type="submission" date="2020-08" db="EMBL/GenBank/DDBJ databases">
        <title>Genome sequence of Rhodobacteraceae bacterium Lw-13e.</title>
        <authorList>
            <person name="Poehlein A."/>
            <person name="Wolter L."/>
            <person name="Daniel R."/>
            <person name="Brinkhoff T."/>
        </authorList>
    </citation>
    <scope>NUCLEOTIDE SEQUENCE [LARGE SCALE GENOMIC DNA]</scope>
    <source>
        <strain evidence="4 5">Lw-13e</strain>
    </source>
</reference>
<dbReference type="Proteomes" id="UP000283786">
    <property type="component" value="Chromosome"/>
</dbReference>
<gene>
    <name evidence="4" type="primary">nanR_1</name>
    <name evidence="4" type="ORF">PSAL_021010</name>
</gene>
<keyword evidence="2" id="KW-0238">DNA-binding</keyword>
<dbReference type="GO" id="GO:0003700">
    <property type="term" value="F:DNA-binding transcription factor activity"/>
    <property type="evidence" value="ECO:0007669"/>
    <property type="project" value="InterPro"/>
</dbReference>
<dbReference type="InterPro" id="IPR036390">
    <property type="entry name" value="WH_DNA-bd_sf"/>
</dbReference>
<evidence type="ECO:0000256" key="3">
    <source>
        <dbReference type="ARBA" id="ARBA00023163"/>
    </source>
</evidence>
<dbReference type="Gene3D" id="1.20.120.530">
    <property type="entry name" value="GntR ligand-binding domain-like"/>
    <property type="match status" value="1"/>
</dbReference>
<dbReference type="PANTHER" id="PTHR43537">
    <property type="entry name" value="TRANSCRIPTIONAL REGULATOR, GNTR FAMILY"/>
    <property type="match status" value="1"/>
</dbReference>
<dbReference type="InterPro" id="IPR000524">
    <property type="entry name" value="Tscrpt_reg_HTH_GntR"/>
</dbReference>
<organism evidence="4 5">
    <name type="scientific">Pseudooceanicola algae</name>
    <dbReference type="NCBI Taxonomy" id="1537215"/>
    <lineage>
        <taxon>Bacteria</taxon>
        <taxon>Pseudomonadati</taxon>
        <taxon>Pseudomonadota</taxon>
        <taxon>Alphaproteobacteria</taxon>
        <taxon>Rhodobacterales</taxon>
        <taxon>Paracoccaceae</taxon>
        <taxon>Pseudooceanicola</taxon>
    </lineage>
</organism>
<dbReference type="Pfam" id="PF00392">
    <property type="entry name" value="GntR"/>
    <property type="match status" value="1"/>
</dbReference>
<dbReference type="Gene3D" id="1.10.10.10">
    <property type="entry name" value="Winged helix-like DNA-binding domain superfamily/Winged helix DNA-binding domain"/>
    <property type="match status" value="1"/>
</dbReference>
<dbReference type="PROSITE" id="PS50949">
    <property type="entry name" value="HTH_GNTR"/>
    <property type="match status" value="1"/>
</dbReference>
<evidence type="ECO:0000313" key="4">
    <source>
        <dbReference type="EMBL" id="QPM90859.1"/>
    </source>
</evidence>
<keyword evidence="3" id="KW-0804">Transcription</keyword>
<evidence type="ECO:0000256" key="1">
    <source>
        <dbReference type="ARBA" id="ARBA00023015"/>
    </source>
</evidence>
<protein>
    <submittedName>
        <fullName evidence="4">HTH-type transcriptional repressor NanR</fullName>
    </submittedName>
</protein>
<dbReference type="EMBL" id="CP060436">
    <property type="protein sequence ID" value="QPM90859.1"/>
    <property type="molecule type" value="Genomic_DNA"/>
</dbReference>
<proteinExistence type="predicted"/>
<sequence length="244" mass="27258">MPQNEYVSGQRNRTGIMAKTAAKKGTSDWVAADLEQAIHEHRLPPGTKLGEDEIAEAYTTSRTTVRAALQALAHRRLVELKRNRGAFVAQPTVREAREVFEARAMLEPRTTRSATQRMTDDAFARLQAHIDAEHQALDDGDSGRALYLSGHFHIEIARIADQSTIEAFISELVSRSSLIIALYWHRRAALCESQAHHALMEAFRTRDADLAEDLMKSHLLDLVASLDLRNRTSIPASLKEALGR</sequence>
<dbReference type="InterPro" id="IPR036388">
    <property type="entry name" value="WH-like_DNA-bd_sf"/>
</dbReference>
<dbReference type="Pfam" id="PF07729">
    <property type="entry name" value="FCD"/>
    <property type="match status" value="1"/>
</dbReference>
<keyword evidence="5" id="KW-1185">Reference proteome</keyword>